<name>A0ACB7RKY2_HYAAI</name>
<sequence length="172" mass="19353">MALMAHPFFGTVMEFRGRGLRLAFFVGALATFGSHGRSRQDDTMVQLERIVNNLQKCDTTSAMATARGATVNRGLRASENRSDSLHKRALCPWRLSFDYDDMRIPANLTTVECLCGDDRCLPLNDYRCTTVRHRYRVEYKNGTRRDIDLPVACACAKIVTRGSSDKGLQQTL</sequence>
<reference evidence="1" key="1">
    <citation type="submission" date="2020-05" db="EMBL/GenBank/DDBJ databases">
        <title>Large-scale comparative analyses of tick genomes elucidate their genetic diversity and vector capacities.</title>
        <authorList>
            <person name="Jia N."/>
            <person name="Wang J."/>
            <person name="Shi W."/>
            <person name="Du L."/>
            <person name="Sun Y."/>
            <person name="Zhan W."/>
            <person name="Jiang J."/>
            <person name="Wang Q."/>
            <person name="Zhang B."/>
            <person name="Ji P."/>
            <person name="Sakyi L.B."/>
            <person name="Cui X."/>
            <person name="Yuan T."/>
            <person name="Jiang B."/>
            <person name="Yang W."/>
            <person name="Lam T.T.-Y."/>
            <person name="Chang Q."/>
            <person name="Ding S."/>
            <person name="Wang X."/>
            <person name="Zhu J."/>
            <person name="Ruan X."/>
            <person name="Zhao L."/>
            <person name="Wei J."/>
            <person name="Que T."/>
            <person name="Du C."/>
            <person name="Cheng J."/>
            <person name="Dai P."/>
            <person name="Han X."/>
            <person name="Huang E."/>
            <person name="Gao Y."/>
            <person name="Liu J."/>
            <person name="Shao H."/>
            <person name="Ye R."/>
            <person name="Li L."/>
            <person name="Wei W."/>
            <person name="Wang X."/>
            <person name="Wang C."/>
            <person name="Yang T."/>
            <person name="Huo Q."/>
            <person name="Li W."/>
            <person name="Guo W."/>
            <person name="Chen H."/>
            <person name="Zhou L."/>
            <person name="Ni X."/>
            <person name="Tian J."/>
            <person name="Zhou Y."/>
            <person name="Sheng Y."/>
            <person name="Liu T."/>
            <person name="Pan Y."/>
            <person name="Xia L."/>
            <person name="Li J."/>
            <person name="Zhao F."/>
            <person name="Cao W."/>
        </authorList>
    </citation>
    <scope>NUCLEOTIDE SEQUENCE</scope>
    <source>
        <strain evidence="1">Hyas-2018</strain>
    </source>
</reference>
<accession>A0ACB7RKY2</accession>
<dbReference type="EMBL" id="CM023489">
    <property type="protein sequence ID" value="KAH6922850.1"/>
    <property type="molecule type" value="Genomic_DNA"/>
</dbReference>
<evidence type="ECO:0000313" key="1">
    <source>
        <dbReference type="EMBL" id="KAH6922850.1"/>
    </source>
</evidence>
<gene>
    <name evidence="1" type="ORF">HPB50_019852</name>
</gene>
<evidence type="ECO:0000313" key="2">
    <source>
        <dbReference type="Proteomes" id="UP000821845"/>
    </source>
</evidence>
<proteinExistence type="predicted"/>
<organism evidence="1 2">
    <name type="scientific">Hyalomma asiaticum</name>
    <name type="common">Tick</name>
    <dbReference type="NCBI Taxonomy" id="266040"/>
    <lineage>
        <taxon>Eukaryota</taxon>
        <taxon>Metazoa</taxon>
        <taxon>Ecdysozoa</taxon>
        <taxon>Arthropoda</taxon>
        <taxon>Chelicerata</taxon>
        <taxon>Arachnida</taxon>
        <taxon>Acari</taxon>
        <taxon>Parasitiformes</taxon>
        <taxon>Ixodida</taxon>
        <taxon>Ixodoidea</taxon>
        <taxon>Ixodidae</taxon>
        <taxon>Hyalomminae</taxon>
        <taxon>Hyalomma</taxon>
    </lineage>
</organism>
<keyword evidence="2" id="KW-1185">Reference proteome</keyword>
<comment type="caution">
    <text evidence="1">The sequence shown here is derived from an EMBL/GenBank/DDBJ whole genome shotgun (WGS) entry which is preliminary data.</text>
</comment>
<dbReference type="Proteomes" id="UP000821845">
    <property type="component" value="Chromosome 9"/>
</dbReference>
<protein>
    <submittedName>
        <fullName evidence="1">Uncharacterized protein</fullName>
    </submittedName>
</protein>